<dbReference type="AlphaFoldDB" id="A0A128F2K9"/>
<dbReference type="InterPro" id="IPR004104">
    <property type="entry name" value="Gfo/Idh/MocA-like_OxRdtase_C"/>
</dbReference>
<dbReference type="GO" id="GO:0016491">
    <property type="term" value="F:oxidoreductase activity"/>
    <property type="evidence" value="ECO:0007669"/>
    <property type="project" value="UniProtKB-KW"/>
</dbReference>
<dbReference type="GO" id="GO:0000166">
    <property type="term" value="F:nucleotide binding"/>
    <property type="evidence" value="ECO:0007669"/>
    <property type="project" value="InterPro"/>
</dbReference>
<dbReference type="EMBL" id="FIZY01000012">
    <property type="protein sequence ID" value="CZF81033.1"/>
    <property type="molecule type" value="Genomic_DNA"/>
</dbReference>
<dbReference type="Pfam" id="PF01408">
    <property type="entry name" value="GFO_IDH_MocA"/>
    <property type="match status" value="1"/>
</dbReference>
<sequence>MIRTGIVGFGFAAQTFHLPFLSIHPDFEPVAVVSSNHDLVAEKLPSAAYYSNIEEMLRDAELDLVIITTPNHTHFDLAKQSLEADCHVLLEKPFVVNSGQGLELIKIANARGKVLCPYQNRRWDGDFLTVKALIESDELGQVRVFESNFDRFRPEVRQRWREQAGEGSGILYDLGSHLVDQALHLFGSPLAVTAHCKAMRPQSQATDYFKMTLHYADKEVVLNSSPYRSGKGSRFVVQGDKATFSCFGLDIQEQQLRDGVTVTNSEFGRQQHIGKLEIGDNGTEKDIELEHGCYSELFASLASAILNGTTPPIDAYDAVKGIYALELAQHASEAGKTERWEF</sequence>
<dbReference type="InterPro" id="IPR036291">
    <property type="entry name" value="NAD(P)-bd_dom_sf"/>
</dbReference>
<dbReference type="InterPro" id="IPR051317">
    <property type="entry name" value="Gfo/Idh/MocA_oxidoreduct"/>
</dbReference>
<dbReference type="OrthoDB" id="9774191at2"/>
<dbReference type="Pfam" id="PF02894">
    <property type="entry name" value="GFO_IDH_MocA_C"/>
    <property type="match status" value="1"/>
</dbReference>
<gene>
    <name evidence="5" type="primary">ydgJ_1</name>
    <name evidence="5" type="ORF">GMA8713_01686</name>
</gene>
<evidence type="ECO:0000256" key="2">
    <source>
        <dbReference type="ARBA" id="ARBA00023002"/>
    </source>
</evidence>
<dbReference type="Proteomes" id="UP000073601">
    <property type="component" value="Unassembled WGS sequence"/>
</dbReference>
<reference evidence="6" key="1">
    <citation type="submission" date="2016-02" db="EMBL/GenBank/DDBJ databases">
        <authorList>
            <person name="Rodrigo-Torres Lidia"/>
            <person name="Arahal R.David."/>
        </authorList>
    </citation>
    <scope>NUCLEOTIDE SEQUENCE [LARGE SCALE GENOMIC DNA]</scope>
    <source>
        <strain evidence="6">CECT 8713</strain>
    </source>
</reference>
<keyword evidence="2 5" id="KW-0560">Oxidoreductase</keyword>
<dbReference type="SUPFAM" id="SSF55347">
    <property type="entry name" value="Glyceraldehyde-3-phosphate dehydrogenase-like, C-terminal domain"/>
    <property type="match status" value="1"/>
</dbReference>
<accession>A0A128F2K9</accession>
<protein>
    <submittedName>
        <fullName evidence="5">Putative oxidoreductase YdgJ</fullName>
        <ecNumber evidence="5">1.-.-.-</ecNumber>
    </submittedName>
</protein>
<evidence type="ECO:0000259" key="4">
    <source>
        <dbReference type="Pfam" id="PF02894"/>
    </source>
</evidence>
<evidence type="ECO:0000259" key="3">
    <source>
        <dbReference type="Pfam" id="PF01408"/>
    </source>
</evidence>
<dbReference type="EC" id="1.-.-.-" evidence="5"/>
<evidence type="ECO:0000313" key="6">
    <source>
        <dbReference type="Proteomes" id="UP000073601"/>
    </source>
</evidence>
<keyword evidence="6" id="KW-1185">Reference proteome</keyword>
<dbReference type="Gene3D" id="3.30.360.10">
    <property type="entry name" value="Dihydrodipicolinate Reductase, domain 2"/>
    <property type="match status" value="1"/>
</dbReference>
<dbReference type="RefSeq" id="WP_062707890.1">
    <property type="nucleotide sequence ID" value="NZ_CAWRCI010000012.1"/>
</dbReference>
<comment type="similarity">
    <text evidence="1">Belongs to the Gfo/Idh/MocA family.</text>
</comment>
<feature type="domain" description="Gfo/Idh/MocA-like oxidoreductase N-terminal" evidence="3">
    <location>
        <begin position="2"/>
        <end position="116"/>
    </location>
</feature>
<dbReference type="PANTHER" id="PTHR43708">
    <property type="entry name" value="CONSERVED EXPRESSED OXIDOREDUCTASE (EUROFUNG)"/>
    <property type="match status" value="1"/>
</dbReference>
<name>A0A128F2K9_9GAMM</name>
<dbReference type="InterPro" id="IPR000683">
    <property type="entry name" value="Gfo/Idh/MocA-like_OxRdtase_N"/>
</dbReference>
<feature type="domain" description="Gfo/Idh/MocA-like oxidoreductase C-terminal" evidence="4">
    <location>
        <begin position="131"/>
        <end position="336"/>
    </location>
</feature>
<organism evidence="5 6">
    <name type="scientific">Grimontia marina</name>
    <dbReference type="NCBI Taxonomy" id="646534"/>
    <lineage>
        <taxon>Bacteria</taxon>
        <taxon>Pseudomonadati</taxon>
        <taxon>Pseudomonadota</taxon>
        <taxon>Gammaproteobacteria</taxon>
        <taxon>Vibrionales</taxon>
        <taxon>Vibrionaceae</taxon>
        <taxon>Grimontia</taxon>
    </lineage>
</organism>
<dbReference type="SUPFAM" id="SSF51735">
    <property type="entry name" value="NAD(P)-binding Rossmann-fold domains"/>
    <property type="match status" value="1"/>
</dbReference>
<dbReference type="Gene3D" id="3.40.50.720">
    <property type="entry name" value="NAD(P)-binding Rossmann-like Domain"/>
    <property type="match status" value="1"/>
</dbReference>
<dbReference type="PANTHER" id="PTHR43708:SF5">
    <property type="entry name" value="CONSERVED EXPRESSED OXIDOREDUCTASE (EUROFUNG)-RELATED"/>
    <property type="match status" value="1"/>
</dbReference>
<evidence type="ECO:0000313" key="5">
    <source>
        <dbReference type="EMBL" id="CZF81033.1"/>
    </source>
</evidence>
<proteinExistence type="inferred from homology"/>
<evidence type="ECO:0000256" key="1">
    <source>
        <dbReference type="ARBA" id="ARBA00010928"/>
    </source>
</evidence>